<dbReference type="EMBL" id="DS469582">
    <property type="protein sequence ID" value="EDO41099.1"/>
    <property type="molecule type" value="Genomic_DNA"/>
</dbReference>
<dbReference type="PANTHER" id="PTHR11915">
    <property type="entry name" value="SPECTRIN/FILAMIN RELATED CYTOSKELETAL PROTEIN"/>
    <property type="match status" value="1"/>
</dbReference>
<keyword evidence="2" id="KW-0009">Actin-binding</keyword>
<dbReference type="OMA" id="LCLMCIC"/>
<keyword evidence="3" id="KW-0175">Coiled coil</keyword>
<protein>
    <recommendedName>
        <fullName evidence="4">Calponin-homology (CH) domain-containing protein</fullName>
    </recommendedName>
</protein>
<accession>A7S5D1</accession>
<dbReference type="Pfam" id="PF00435">
    <property type="entry name" value="Spectrin"/>
    <property type="match status" value="2"/>
</dbReference>
<evidence type="ECO:0000256" key="3">
    <source>
        <dbReference type="SAM" id="Coils"/>
    </source>
</evidence>
<dbReference type="SUPFAM" id="SSF47576">
    <property type="entry name" value="Calponin-homology domain, CH-domain"/>
    <property type="match status" value="1"/>
</dbReference>
<evidence type="ECO:0000256" key="1">
    <source>
        <dbReference type="ARBA" id="ARBA00022737"/>
    </source>
</evidence>
<dbReference type="PhylomeDB" id="A7S5D1"/>
<feature type="coiled-coil region" evidence="3">
    <location>
        <begin position="424"/>
        <end position="454"/>
    </location>
</feature>
<dbReference type="Gene3D" id="1.20.58.60">
    <property type="match status" value="2"/>
</dbReference>
<dbReference type="GO" id="GO:0045202">
    <property type="term" value="C:synapse"/>
    <property type="evidence" value="ECO:0007669"/>
    <property type="project" value="GOC"/>
</dbReference>
<dbReference type="PROSITE" id="PS00019">
    <property type="entry name" value="ACTININ_1"/>
    <property type="match status" value="1"/>
</dbReference>
<keyword evidence="6" id="KW-1185">Reference proteome</keyword>
<dbReference type="Proteomes" id="UP000001593">
    <property type="component" value="Unassembled WGS sequence"/>
</dbReference>
<feature type="domain" description="Calponin-homology (CH)" evidence="4">
    <location>
        <begin position="124"/>
        <end position="229"/>
    </location>
</feature>
<reference evidence="5 6" key="1">
    <citation type="journal article" date="2007" name="Science">
        <title>Sea anemone genome reveals ancestral eumetazoan gene repertoire and genomic organization.</title>
        <authorList>
            <person name="Putnam N.H."/>
            <person name="Srivastava M."/>
            <person name="Hellsten U."/>
            <person name="Dirks B."/>
            <person name="Chapman J."/>
            <person name="Salamov A."/>
            <person name="Terry A."/>
            <person name="Shapiro H."/>
            <person name="Lindquist E."/>
            <person name="Kapitonov V.V."/>
            <person name="Jurka J."/>
            <person name="Genikhovich G."/>
            <person name="Grigoriev I.V."/>
            <person name="Lucas S.M."/>
            <person name="Steele R.E."/>
            <person name="Finnerty J.R."/>
            <person name="Technau U."/>
            <person name="Martindale M.Q."/>
            <person name="Rokhsar D.S."/>
        </authorList>
    </citation>
    <scope>NUCLEOTIDE SEQUENCE [LARGE SCALE GENOMIC DNA]</scope>
    <source>
        <strain evidence="6">CH2 X CH6</strain>
    </source>
</reference>
<evidence type="ECO:0000313" key="6">
    <source>
        <dbReference type="Proteomes" id="UP000001593"/>
    </source>
</evidence>
<dbReference type="eggNOG" id="KOG4286">
    <property type="taxonomic scope" value="Eukaryota"/>
</dbReference>
<evidence type="ECO:0000313" key="5">
    <source>
        <dbReference type="EMBL" id="EDO41099.1"/>
    </source>
</evidence>
<dbReference type="FunFam" id="1.20.58.60:FF:000075">
    <property type="entry name" value="utrophin isoform X1"/>
    <property type="match status" value="1"/>
</dbReference>
<feature type="domain" description="Calponin-homology (CH)" evidence="4">
    <location>
        <begin position="6"/>
        <end position="111"/>
    </location>
</feature>
<dbReference type="PROSITE" id="PS00020">
    <property type="entry name" value="ACTININ_2"/>
    <property type="match status" value="1"/>
</dbReference>
<organism evidence="5 6">
    <name type="scientific">Nematostella vectensis</name>
    <name type="common">Starlet sea anemone</name>
    <dbReference type="NCBI Taxonomy" id="45351"/>
    <lineage>
        <taxon>Eukaryota</taxon>
        <taxon>Metazoa</taxon>
        <taxon>Cnidaria</taxon>
        <taxon>Anthozoa</taxon>
        <taxon>Hexacorallia</taxon>
        <taxon>Actiniaria</taxon>
        <taxon>Edwardsiidae</taxon>
        <taxon>Nematostella</taxon>
    </lineage>
</organism>
<sequence length="549" mass="63093">SDEHEGTQKKTFTKWINIQLSRAGNNVRVGDLFNDLKDGTILIALLEVLTGKKIKRERGNMRLHHLNNVNNAMMILEENDIRLINISNNDIVDGNHKMTLGLIWSVIAHFQLNFALQFLMDEEGTPEEVLLSWCQNTTKGYKGVSVTNFTTSWRDGLAFNAVIHRYRPDLFSYDALVGSSPMSNCEHAFKVARDSLGVDSLLDAEDVVRDRPDKKSIIMYVTMLCHKLSPLKMGADNGGHGVTVTRNGRVTQQTTTMEMTTRHVRDSVGSFSESNRDSMADRDWEDYNAQLQEVLTWLREAETKLSNQADISTDVDVVKDQFHDHEDFMMELTSHQASVGGVLEFGNQLISEGVVTEKEENEIRDQMISLNERWESLRITSMERQTSLHEQLMSLQQRQIDQLAEWLDKAEKIIDGAEELGSDMEAVRQQVEQHKKFQENLEQQQQKVNSLTHMVVVVEDNAAENVTADLEEQLAVLGERWSGVCRWTEMRWSILQEVLSNWQEYRDEEKRLAAWLMEKEREIEDLKTVDLSSLDDVRTNLEQLVVCRF</sequence>
<gene>
    <name evidence="5" type="ORF">NEMVEDRAFT_v1g105300</name>
</gene>
<dbReference type="InterPro" id="IPR036872">
    <property type="entry name" value="CH_dom_sf"/>
</dbReference>
<keyword evidence="1" id="KW-0677">Repeat</keyword>
<dbReference type="PROSITE" id="PS50021">
    <property type="entry name" value="CH"/>
    <property type="match status" value="2"/>
</dbReference>
<feature type="non-terminal residue" evidence="5">
    <location>
        <position position="549"/>
    </location>
</feature>
<dbReference type="SMART" id="SM00150">
    <property type="entry name" value="SPEC"/>
    <property type="match status" value="2"/>
</dbReference>
<dbReference type="InterPro" id="IPR018159">
    <property type="entry name" value="Spectrin/alpha-actinin"/>
</dbReference>
<dbReference type="HOGENOM" id="CLU_037488_0_0_1"/>
<dbReference type="InterPro" id="IPR002017">
    <property type="entry name" value="Spectrin_repeat"/>
</dbReference>
<dbReference type="AlphaFoldDB" id="A7S5D1"/>
<dbReference type="SMART" id="SM00033">
    <property type="entry name" value="CH"/>
    <property type="match status" value="2"/>
</dbReference>
<dbReference type="STRING" id="45351.A7S5D1"/>
<dbReference type="Pfam" id="PF00307">
    <property type="entry name" value="CH"/>
    <property type="match status" value="2"/>
</dbReference>
<dbReference type="GO" id="GO:0005886">
    <property type="term" value="C:plasma membrane"/>
    <property type="evidence" value="ECO:0000318"/>
    <property type="project" value="GO_Central"/>
</dbReference>
<dbReference type="GO" id="GO:0003779">
    <property type="term" value="F:actin binding"/>
    <property type="evidence" value="ECO:0007669"/>
    <property type="project" value="UniProtKB-KW"/>
</dbReference>
<dbReference type="SUPFAM" id="SSF46966">
    <property type="entry name" value="Spectrin repeat"/>
    <property type="match status" value="2"/>
</dbReference>
<evidence type="ECO:0000256" key="2">
    <source>
        <dbReference type="ARBA" id="ARBA00023203"/>
    </source>
</evidence>
<evidence type="ECO:0000259" key="4">
    <source>
        <dbReference type="PROSITE" id="PS50021"/>
    </source>
</evidence>
<dbReference type="CDD" id="cd00176">
    <property type="entry name" value="SPEC"/>
    <property type="match status" value="1"/>
</dbReference>
<dbReference type="Gene3D" id="1.10.418.10">
    <property type="entry name" value="Calponin-like domain"/>
    <property type="match status" value="2"/>
</dbReference>
<dbReference type="GO" id="GO:0099536">
    <property type="term" value="P:synaptic signaling"/>
    <property type="evidence" value="ECO:0000318"/>
    <property type="project" value="GO_Central"/>
</dbReference>
<proteinExistence type="predicted"/>
<dbReference type="InParanoid" id="A7S5D1"/>
<dbReference type="InterPro" id="IPR001715">
    <property type="entry name" value="CH_dom"/>
</dbReference>
<name>A7S5D1_NEMVE</name>
<dbReference type="InterPro" id="IPR001589">
    <property type="entry name" value="Actinin_actin-bd_CS"/>
</dbReference>